<evidence type="ECO:0000313" key="1">
    <source>
        <dbReference type="EMBL" id="KAF0547894.1"/>
    </source>
</evidence>
<name>A0A8H4AZI4_GIGMA</name>
<reference evidence="1 2" key="1">
    <citation type="journal article" date="2019" name="Environ. Microbiol.">
        <title>At the nexus of three kingdoms: the genome of the mycorrhizal fungus Gigaspora margarita provides insights into plant, endobacterial and fungal interactions.</title>
        <authorList>
            <person name="Venice F."/>
            <person name="Ghignone S."/>
            <person name="Salvioli di Fossalunga A."/>
            <person name="Amselem J."/>
            <person name="Novero M."/>
            <person name="Xianan X."/>
            <person name="Sedzielewska Toro K."/>
            <person name="Morin E."/>
            <person name="Lipzen A."/>
            <person name="Grigoriev I.V."/>
            <person name="Henrissat B."/>
            <person name="Martin F.M."/>
            <person name="Bonfante P."/>
        </authorList>
    </citation>
    <scope>NUCLEOTIDE SEQUENCE [LARGE SCALE GENOMIC DNA]</scope>
    <source>
        <strain evidence="1 2">BEG34</strain>
    </source>
</reference>
<dbReference type="InterPro" id="IPR006597">
    <property type="entry name" value="Sel1-like"/>
</dbReference>
<dbReference type="Gene3D" id="1.25.40.10">
    <property type="entry name" value="Tetratricopeptide repeat domain"/>
    <property type="match status" value="1"/>
</dbReference>
<dbReference type="PANTHER" id="PTHR43628">
    <property type="entry name" value="ACTIVATOR OF C KINASE PROTEIN 1-RELATED"/>
    <property type="match status" value="1"/>
</dbReference>
<dbReference type="EMBL" id="WTPW01000102">
    <property type="protein sequence ID" value="KAF0547894.1"/>
    <property type="molecule type" value="Genomic_DNA"/>
</dbReference>
<dbReference type="InterPro" id="IPR011990">
    <property type="entry name" value="TPR-like_helical_dom_sf"/>
</dbReference>
<gene>
    <name evidence="1" type="ORF">F8M41_000246</name>
</gene>
<protein>
    <submittedName>
        <fullName evidence="1">HCP-like protein</fullName>
    </submittedName>
</protein>
<dbReference type="PANTHER" id="PTHR43628:SF1">
    <property type="entry name" value="CHITIN SYNTHASE REGULATORY FACTOR 2-RELATED"/>
    <property type="match status" value="1"/>
</dbReference>
<dbReference type="SUPFAM" id="SSF81901">
    <property type="entry name" value="HCP-like"/>
    <property type="match status" value="1"/>
</dbReference>
<comment type="caution">
    <text evidence="1">The sequence shown here is derived from an EMBL/GenBank/DDBJ whole genome shotgun (WGS) entry which is preliminary data.</text>
</comment>
<sequence>MESDREGKSLSIFSSIDITKNEEVLKYYLKSANDINPDIKNDIGWCYEYGVGIAKDEKKAYEWYFRAAMENSFCGQNNLGWCFEKGIGVVKDERKAFEWYLESAKGGNSSGQNNLGRCYEIGIGVDKDKKKAFKWYLKSANFGNPSGQYNLGICYRNGTGTSPNERQAIEWLQKSRDNDDKRQDVYEIVPNVDGTLKEIMFKNSLPWIPFNELKNVQKVYAGITVIRYSAEWTYPHNSGVRIRKVRSDQLTGSVDADSLERLLNEKQKTYISSMLWSIKE</sequence>
<organism evidence="1 2">
    <name type="scientific">Gigaspora margarita</name>
    <dbReference type="NCBI Taxonomy" id="4874"/>
    <lineage>
        <taxon>Eukaryota</taxon>
        <taxon>Fungi</taxon>
        <taxon>Fungi incertae sedis</taxon>
        <taxon>Mucoromycota</taxon>
        <taxon>Glomeromycotina</taxon>
        <taxon>Glomeromycetes</taxon>
        <taxon>Diversisporales</taxon>
        <taxon>Gigasporaceae</taxon>
        <taxon>Gigaspora</taxon>
    </lineage>
</organism>
<dbReference type="Proteomes" id="UP000439903">
    <property type="component" value="Unassembled WGS sequence"/>
</dbReference>
<evidence type="ECO:0000313" key="2">
    <source>
        <dbReference type="Proteomes" id="UP000439903"/>
    </source>
</evidence>
<dbReference type="OrthoDB" id="2366306at2759"/>
<keyword evidence="2" id="KW-1185">Reference proteome</keyword>
<accession>A0A8H4AZI4</accession>
<dbReference type="AlphaFoldDB" id="A0A8H4AZI4"/>
<dbReference type="InterPro" id="IPR052945">
    <property type="entry name" value="Mitotic_Regulator"/>
</dbReference>
<dbReference type="Pfam" id="PF08238">
    <property type="entry name" value="Sel1"/>
    <property type="match status" value="4"/>
</dbReference>
<dbReference type="SMART" id="SM00671">
    <property type="entry name" value="SEL1"/>
    <property type="match status" value="4"/>
</dbReference>
<proteinExistence type="predicted"/>